<dbReference type="Pfam" id="PF12697">
    <property type="entry name" value="Abhydrolase_6"/>
    <property type="match status" value="1"/>
</dbReference>
<dbReference type="PRINTS" id="PR00111">
    <property type="entry name" value="ABHYDROLASE"/>
</dbReference>
<keyword evidence="3" id="KW-1185">Reference proteome</keyword>
<dbReference type="InterPro" id="IPR050266">
    <property type="entry name" value="AB_hydrolase_sf"/>
</dbReference>
<dbReference type="EC" id="2.3.1.12" evidence="2"/>
<dbReference type="SUPFAM" id="SSF53474">
    <property type="entry name" value="alpha/beta-Hydrolases"/>
    <property type="match status" value="1"/>
</dbReference>
<evidence type="ECO:0000259" key="1">
    <source>
        <dbReference type="Pfam" id="PF12697"/>
    </source>
</evidence>
<protein>
    <submittedName>
        <fullName evidence="2">Pyruvate dehydrogenase E2 component (Dihydrolipoamide acetyltransferase)</fullName>
        <ecNumber evidence="2">2.3.1.12</ecNumber>
    </submittedName>
</protein>
<organism evidence="2 3">
    <name type="scientific">Rhizobium aquaticum</name>
    <dbReference type="NCBI Taxonomy" id="1549636"/>
    <lineage>
        <taxon>Bacteria</taxon>
        <taxon>Pseudomonadati</taxon>
        <taxon>Pseudomonadota</taxon>
        <taxon>Alphaproteobacteria</taxon>
        <taxon>Hyphomicrobiales</taxon>
        <taxon>Rhizobiaceae</taxon>
        <taxon>Rhizobium/Agrobacterium group</taxon>
        <taxon>Rhizobium</taxon>
    </lineage>
</organism>
<feature type="domain" description="AB hydrolase-1" evidence="1">
    <location>
        <begin position="17"/>
        <end position="250"/>
    </location>
</feature>
<keyword evidence="2" id="KW-0808">Transferase</keyword>
<proteinExistence type="predicted"/>
<name>A0ABV2ITY3_9HYPH</name>
<keyword evidence="2" id="KW-0670">Pyruvate</keyword>
<reference evidence="2 3" key="1">
    <citation type="submission" date="2024-06" db="EMBL/GenBank/DDBJ databases">
        <title>Genomic Encyclopedia of Type Strains, Phase IV (KMG-IV): sequencing the most valuable type-strain genomes for metagenomic binning, comparative biology and taxonomic classification.</title>
        <authorList>
            <person name="Goeker M."/>
        </authorList>
    </citation>
    <scope>NUCLEOTIDE SEQUENCE [LARGE SCALE GENOMIC DNA]</scope>
    <source>
        <strain evidence="2 3">DSM 29780</strain>
    </source>
</reference>
<dbReference type="GO" id="GO:0004742">
    <property type="term" value="F:dihydrolipoyllysine-residue acetyltransferase activity"/>
    <property type="evidence" value="ECO:0007669"/>
    <property type="project" value="UniProtKB-EC"/>
</dbReference>
<dbReference type="EMBL" id="JBEPMB010000001">
    <property type="protein sequence ID" value="MET3611937.1"/>
    <property type="molecule type" value="Genomic_DNA"/>
</dbReference>
<accession>A0ABV2ITY3</accession>
<evidence type="ECO:0000313" key="3">
    <source>
        <dbReference type="Proteomes" id="UP001549047"/>
    </source>
</evidence>
<comment type="caution">
    <text evidence="2">The sequence shown here is derived from an EMBL/GenBank/DDBJ whole genome shotgun (WGS) entry which is preliminary data.</text>
</comment>
<keyword evidence="2" id="KW-0012">Acyltransferase</keyword>
<dbReference type="PANTHER" id="PTHR43798">
    <property type="entry name" value="MONOACYLGLYCEROL LIPASE"/>
    <property type="match status" value="1"/>
</dbReference>
<dbReference type="PANTHER" id="PTHR43798:SF5">
    <property type="entry name" value="MONOACYLGLYCEROL LIPASE ABHD6"/>
    <property type="match status" value="1"/>
</dbReference>
<evidence type="ECO:0000313" key="2">
    <source>
        <dbReference type="EMBL" id="MET3611937.1"/>
    </source>
</evidence>
<dbReference type="Proteomes" id="UP001549047">
    <property type="component" value="Unassembled WGS sequence"/>
</dbReference>
<gene>
    <name evidence="2" type="ORF">ABID16_000242</name>
</gene>
<sequence>MTLFSEVSGDPTARPPVVLIHGFGGSAAAWDAVVSLLPEDLPVIVYDLPGHNRSLHTEERGGAGKMAKAVLADLDAQGISAFHLAGHSMGGAVAALIAMRAAAKARSLTLVAPGGMGPEINAHALERFAQALTAEELTDALRIMTAPGVEIPADVIESMAMDRERPGAIEALEEIYDAMFTEQSSPVKAQGVLPLELLETLKMPVAVIWGDDDAILPSHQMDRLPEHFTKLRIPGMGHMLLDECPARVAELIVTQTA</sequence>
<dbReference type="InterPro" id="IPR029058">
    <property type="entry name" value="AB_hydrolase_fold"/>
</dbReference>
<dbReference type="Gene3D" id="3.40.50.1820">
    <property type="entry name" value="alpha/beta hydrolase"/>
    <property type="match status" value="1"/>
</dbReference>
<dbReference type="RefSeq" id="WP_354554458.1">
    <property type="nucleotide sequence ID" value="NZ_JBEPMB010000001.1"/>
</dbReference>
<dbReference type="InterPro" id="IPR000073">
    <property type="entry name" value="AB_hydrolase_1"/>
</dbReference>